<proteinExistence type="predicted"/>
<evidence type="ECO:0000313" key="2">
    <source>
        <dbReference type="Proteomes" id="UP001500221"/>
    </source>
</evidence>
<comment type="caution">
    <text evidence="1">The sequence shown here is derived from an EMBL/GenBank/DDBJ whole genome shotgun (WGS) entry which is preliminary data.</text>
</comment>
<dbReference type="RefSeq" id="WP_345459306.1">
    <property type="nucleotide sequence ID" value="NZ_BAABKG010000003.1"/>
</dbReference>
<dbReference type="SUPFAM" id="SSF52540">
    <property type="entry name" value="P-loop containing nucleoside triphosphate hydrolases"/>
    <property type="match status" value="1"/>
</dbReference>
<organism evidence="1 2">
    <name type="scientific">Nocardioides marinquilinus</name>
    <dbReference type="NCBI Taxonomy" id="1210400"/>
    <lineage>
        <taxon>Bacteria</taxon>
        <taxon>Bacillati</taxon>
        <taxon>Actinomycetota</taxon>
        <taxon>Actinomycetes</taxon>
        <taxon>Propionibacteriales</taxon>
        <taxon>Nocardioidaceae</taxon>
        <taxon>Nocardioides</taxon>
    </lineage>
</organism>
<keyword evidence="2" id="KW-1185">Reference proteome</keyword>
<accession>A0ABP9PQ82</accession>
<evidence type="ECO:0000313" key="1">
    <source>
        <dbReference type="EMBL" id="GAA5150324.1"/>
    </source>
</evidence>
<dbReference type="EMBL" id="BAABKG010000003">
    <property type="protein sequence ID" value="GAA5150324.1"/>
    <property type="molecule type" value="Genomic_DNA"/>
</dbReference>
<evidence type="ECO:0008006" key="3">
    <source>
        <dbReference type="Google" id="ProtNLM"/>
    </source>
</evidence>
<dbReference type="Proteomes" id="UP001500221">
    <property type="component" value="Unassembled WGS sequence"/>
</dbReference>
<name>A0ABP9PQ82_9ACTN</name>
<gene>
    <name evidence="1" type="ORF">GCM10023340_27210</name>
</gene>
<reference evidence="2" key="1">
    <citation type="journal article" date="2019" name="Int. J. Syst. Evol. Microbiol.">
        <title>The Global Catalogue of Microorganisms (GCM) 10K type strain sequencing project: providing services to taxonomists for standard genome sequencing and annotation.</title>
        <authorList>
            <consortium name="The Broad Institute Genomics Platform"/>
            <consortium name="The Broad Institute Genome Sequencing Center for Infectious Disease"/>
            <person name="Wu L."/>
            <person name="Ma J."/>
        </authorList>
    </citation>
    <scope>NUCLEOTIDE SEQUENCE [LARGE SCALE GENOMIC DNA]</scope>
    <source>
        <strain evidence="2">JCM 18459</strain>
    </source>
</reference>
<protein>
    <recommendedName>
        <fullName evidence="3">Sulfotransferase family protein</fullName>
    </recommendedName>
</protein>
<dbReference type="InterPro" id="IPR027417">
    <property type="entry name" value="P-loop_NTPase"/>
</dbReference>
<sequence length="395" mass="44092">MTKVVVHVGTPKTGTTFLQSVLFENRARLQEHGVVYPAERFDSHFLAALDLMRLNWGGLEDEAVGAWDDVARVVRRRAGRDETVVISHEILARASRSHVARALESFAVDGVEPEVHVVLTARDLTRQVPAEWQENVKHRRTLGYEAFLGQIRDPRRRGGIGRWFWSVQELPDILDRWTLGGQAMPPERVHVVTVPRGRGGGPLALWGRYVEALGLSELDLNLDVARPNPSLGVAETALLRRINTAVEGRLAPPRYRHYVRELLAHQTLARVPSSARIGLPDDLAAWVHEHEEAWIAELDARGYRVHGDLADLRGSDALPWVDPDTGRDAEVADAAVVAITALIEECVRLEDELAAHAVPPPVAEDARRVARRVGSALKWRLKALREEGLDGVRRW</sequence>
<dbReference type="Gene3D" id="3.40.50.300">
    <property type="entry name" value="P-loop containing nucleotide triphosphate hydrolases"/>
    <property type="match status" value="1"/>
</dbReference>